<reference evidence="2" key="1">
    <citation type="submission" date="2023-07" db="EMBL/GenBank/DDBJ databases">
        <title>Genomic Encyclopedia of Type Strains, Phase IV (KMG-IV): sequencing the most valuable type-strain genomes for metagenomic binning, comparative biology and taxonomic classification.</title>
        <authorList>
            <person name="Goeker M."/>
        </authorList>
    </citation>
    <scope>NUCLEOTIDE SEQUENCE</scope>
    <source>
        <strain evidence="2">DSM 19659</strain>
    </source>
</reference>
<sequence length="184" mass="20998">MEMRKEPQPGEFYRHFKNRLYQVLSVAYDAETEAAFVVYQALYGDYRVWIRPLDNFMSEVDREKYPEVTQHWRFERVWPGSGSMGAEPGSERAGETVASPDDASLQQEAPSAFLLAFLDAKTAEEQRELLLAQLGSVTQRDLDSVCTACGISERTGDIESQARSIIRALALKARYESDRHRGRR</sequence>
<comment type="caution">
    <text evidence="2">The sequence shown here is derived from an EMBL/GenBank/DDBJ whole genome shotgun (WGS) entry which is preliminary data.</text>
</comment>
<dbReference type="InterPro" id="IPR037135">
    <property type="entry name" value="DUF1653-like_dom_sf"/>
</dbReference>
<name>A0AAE4AKN2_9FIRM</name>
<organism evidence="2 3">
    <name type="scientific">Moryella indoligenes</name>
    <dbReference type="NCBI Taxonomy" id="371674"/>
    <lineage>
        <taxon>Bacteria</taxon>
        <taxon>Bacillati</taxon>
        <taxon>Bacillota</taxon>
        <taxon>Clostridia</taxon>
        <taxon>Lachnospirales</taxon>
        <taxon>Lachnospiraceae</taxon>
        <taxon>Moryella</taxon>
    </lineage>
</organism>
<dbReference type="InterPro" id="IPR023387">
    <property type="entry name" value="DUF1653-like_dom"/>
</dbReference>
<proteinExistence type="predicted"/>
<dbReference type="Gene3D" id="2.30.30.320">
    <property type="entry name" value="DUF1653-like domain"/>
    <property type="match status" value="1"/>
</dbReference>
<gene>
    <name evidence="2" type="ORF">J2S20_001113</name>
</gene>
<evidence type="ECO:0000313" key="3">
    <source>
        <dbReference type="Proteomes" id="UP001241537"/>
    </source>
</evidence>
<dbReference type="Proteomes" id="UP001241537">
    <property type="component" value="Unassembled WGS sequence"/>
</dbReference>
<dbReference type="AlphaFoldDB" id="A0AAE4AKN2"/>
<keyword evidence="3" id="KW-1185">Reference proteome</keyword>
<evidence type="ECO:0000313" key="2">
    <source>
        <dbReference type="EMBL" id="MDQ0152424.1"/>
    </source>
</evidence>
<protein>
    <recommendedName>
        <fullName evidence="1">DUF1653 domain-containing protein</fullName>
    </recommendedName>
</protein>
<dbReference type="EMBL" id="JAUSTO010000005">
    <property type="protein sequence ID" value="MDQ0152424.1"/>
    <property type="molecule type" value="Genomic_DNA"/>
</dbReference>
<evidence type="ECO:0000259" key="1">
    <source>
        <dbReference type="Pfam" id="PF07866"/>
    </source>
</evidence>
<feature type="domain" description="DUF1653" evidence="1">
    <location>
        <begin position="12"/>
        <end position="75"/>
    </location>
</feature>
<dbReference type="Pfam" id="PF07866">
    <property type="entry name" value="DUF1653"/>
    <property type="match status" value="1"/>
</dbReference>
<accession>A0AAE4AKN2</accession>